<dbReference type="GO" id="GO:0016260">
    <property type="term" value="P:selenocysteine biosynthetic process"/>
    <property type="evidence" value="ECO:0007669"/>
    <property type="project" value="TreeGrafter"/>
</dbReference>
<dbReference type="NCBIfam" id="TIGR00476">
    <property type="entry name" value="selD"/>
    <property type="match status" value="1"/>
</dbReference>
<keyword evidence="2" id="KW-0547">Nucleotide-binding</keyword>
<dbReference type="Gene3D" id="3.90.650.10">
    <property type="entry name" value="PurM-like C-terminal domain"/>
    <property type="match status" value="1"/>
</dbReference>
<dbReference type="Pfam" id="PF00586">
    <property type="entry name" value="AIRS"/>
    <property type="match status" value="1"/>
</dbReference>
<dbReference type="GO" id="GO:0004756">
    <property type="term" value="F:selenide, water dikinase activity"/>
    <property type="evidence" value="ECO:0007669"/>
    <property type="project" value="UniProtKB-EC"/>
</dbReference>
<accession>A0A518GWV4</accession>
<evidence type="ECO:0000256" key="4">
    <source>
        <dbReference type="ARBA" id="ARBA00022840"/>
    </source>
</evidence>
<name>A0A518GWV4_9BACT</name>
<dbReference type="EC" id="2.7.9.3" evidence="8"/>
<gene>
    <name evidence="8" type="primary">selD</name>
    <name evidence="8" type="ORF">ElP_09190</name>
</gene>
<protein>
    <submittedName>
        <fullName evidence="8">Selenide, water dikinase</fullName>
        <ecNumber evidence="8">2.7.9.3</ecNumber>
    </submittedName>
</protein>
<dbReference type="PIRSF" id="PIRSF036407">
    <property type="entry name" value="Selenphspht_syn"/>
    <property type="match status" value="1"/>
</dbReference>
<feature type="domain" description="PurM-like C-terminal" evidence="7">
    <location>
        <begin position="140"/>
        <end position="315"/>
    </location>
</feature>
<dbReference type="PANTHER" id="PTHR10256:SF0">
    <property type="entry name" value="INACTIVE SELENIDE, WATER DIKINASE-LIKE PROTEIN-RELATED"/>
    <property type="match status" value="1"/>
</dbReference>
<evidence type="ECO:0000259" key="6">
    <source>
        <dbReference type="Pfam" id="PF00586"/>
    </source>
</evidence>
<dbReference type="AlphaFoldDB" id="A0A518GWV4"/>
<evidence type="ECO:0000256" key="5">
    <source>
        <dbReference type="ARBA" id="ARBA00023266"/>
    </source>
</evidence>
<keyword evidence="3 8" id="KW-0418">Kinase</keyword>
<evidence type="ECO:0000313" key="9">
    <source>
        <dbReference type="Proteomes" id="UP000317835"/>
    </source>
</evidence>
<sequence>MTTTTGPGRPADLLVATETSDDAGVYRIAPDLALVQTVDFFPPVVDDPYTFGRIAAANALSDVYAMNGRPLTALNIAAFPDDRLPLEILGRIIAGAAERVASAGASVLGGHTVRDAEIKFGLSVTGLVHPDELLTNAGARPGDRLVLTKPLGTGFVTTAAKKRRCPAAVLDRAVEGMVRLNADARDALLASGGCHALTDVTGFGLAGHALEMARGSGATIELDLAALPLIAGAEALAVPRNFTRASATNRSFVSPHWDLSPSADPLRLEFALDAQTSGGLLIAVDPDRLDALLLELKARDTLAAAVVGRVLPNDDGVALRLH</sequence>
<dbReference type="InterPro" id="IPR036676">
    <property type="entry name" value="PurM-like_C_sf"/>
</dbReference>
<dbReference type="GO" id="GO:0005524">
    <property type="term" value="F:ATP binding"/>
    <property type="evidence" value="ECO:0007669"/>
    <property type="project" value="UniProtKB-KW"/>
</dbReference>
<dbReference type="Proteomes" id="UP000317835">
    <property type="component" value="Chromosome"/>
</dbReference>
<dbReference type="KEGG" id="tpla:ElP_09190"/>
<evidence type="ECO:0000313" key="8">
    <source>
        <dbReference type="EMBL" id="QDV33077.1"/>
    </source>
</evidence>
<dbReference type="SUPFAM" id="SSF55326">
    <property type="entry name" value="PurM N-terminal domain-like"/>
    <property type="match status" value="1"/>
</dbReference>
<dbReference type="InterPro" id="IPR010918">
    <property type="entry name" value="PurM-like_C_dom"/>
</dbReference>
<keyword evidence="9" id="KW-1185">Reference proteome</keyword>
<proteinExistence type="predicted"/>
<dbReference type="InterPro" id="IPR036921">
    <property type="entry name" value="PurM-like_N_sf"/>
</dbReference>
<dbReference type="SUPFAM" id="SSF56042">
    <property type="entry name" value="PurM C-terminal domain-like"/>
    <property type="match status" value="1"/>
</dbReference>
<dbReference type="Pfam" id="PF02769">
    <property type="entry name" value="AIRS_C"/>
    <property type="match status" value="1"/>
</dbReference>
<keyword evidence="5" id="KW-0711">Selenium</keyword>
<dbReference type="GO" id="GO:0005737">
    <property type="term" value="C:cytoplasm"/>
    <property type="evidence" value="ECO:0007669"/>
    <property type="project" value="TreeGrafter"/>
</dbReference>
<dbReference type="InterPro" id="IPR016188">
    <property type="entry name" value="PurM-like_N"/>
</dbReference>
<evidence type="ECO:0000256" key="2">
    <source>
        <dbReference type="ARBA" id="ARBA00022741"/>
    </source>
</evidence>
<dbReference type="CDD" id="cd02195">
    <property type="entry name" value="SelD"/>
    <property type="match status" value="1"/>
</dbReference>
<evidence type="ECO:0000256" key="3">
    <source>
        <dbReference type="ARBA" id="ARBA00022777"/>
    </source>
</evidence>
<dbReference type="PANTHER" id="PTHR10256">
    <property type="entry name" value="SELENIDE, WATER DIKINASE"/>
    <property type="match status" value="1"/>
</dbReference>
<evidence type="ECO:0000256" key="1">
    <source>
        <dbReference type="ARBA" id="ARBA00022679"/>
    </source>
</evidence>
<dbReference type="Gene3D" id="3.30.1330.10">
    <property type="entry name" value="PurM-like, N-terminal domain"/>
    <property type="match status" value="1"/>
</dbReference>
<organism evidence="8 9">
    <name type="scientific">Tautonia plasticadhaerens</name>
    <dbReference type="NCBI Taxonomy" id="2527974"/>
    <lineage>
        <taxon>Bacteria</taxon>
        <taxon>Pseudomonadati</taxon>
        <taxon>Planctomycetota</taxon>
        <taxon>Planctomycetia</taxon>
        <taxon>Isosphaerales</taxon>
        <taxon>Isosphaeraceae</taxon>
        <taxon>Tautonia</taxon>
    </lineage>
</organism>
<reference evidence="8 9" key="1">
    <citation type="submission" date="2019-02" db="EMBL/GenBank/DDBJ databases">
        <title>Deep-cultivation of Planctomycetes and their phenomic and genomic characterization uncovers novel biology.</title>
        <authorList>
            <person name="Wiegand S."/>
            <person name="Jogler M."/>
            <person name="Boedeker C."/>
            <person name="Pinto D."/>
            <person name="Vollmers J."/>
            <person name="Rivas-Marin E."/>
            <person name="Kohn T."/>
            <person name="Peeters S.H."/>
            <person name="Heuer A."/>
            <person name="Rast P."/>
            <person name="Oberbeckmann S."/>
            <person name="Bunk B."/>
            <person name="Jeske O."/>
            <person name="Meyerdierks A."/>
            <person name="Storesund J.E."/>
            <person name="Kallscheuer N."/>
            <person name="Luecker S."/>
            <person name="Lage O.M."/>
            <person name="Pohl T."/>
            <person name="Merkel B.J."/>
            <person name="Hornburger P."/>
            <person name="Mueller R.-W."/>
            <person name="Bruemmer F."/>
            <person name="Labrenz M."/>
            <person name="Spormann A.M."/>
            <person name="Op den Camp H."/>
            <person name="Overmann J."/>
            <person name="Amann R."/>
            <person name="Jetten M.S.M."/>
            <person name="Mascher T."/>
            <person name="Medema M.H."/>
            <person name="Devos D.P."/>
            <person name="Kaster A.-K."/>
            <person name="Ovreas L."/>
            <person name="Rohde M."/>
            <person name="Galperin M.Y."/>
            <person name="Jogler C."/>
        </authorList>
    </citation>
    <scope>NUCLEOTIDE SEQUENCE [LARGE SCALE GENOMIC DNA]</scope>
    <source>
        <strain evidence="8 9">ElP</strain>
    </source>
</reference>
<keyword evidence="4" id="KW-0067">ATP-binding</keyword>
<dbReference type="InterPro" id="IPR004536">
    <property type="entry name" value="SPS/SelD"/>
</dbReference>
<dbReference type="EMBL" id="CP036426">
    <property type="protein sequence ID" value="QDV33077.1"/>
    <property type="molecule type" value="Genomic_DNA"/>
</dbReference>
<evidence type="ECO:0000259" key="7">
    <source>
        <dbReference type="Pfam" id="PF02769"/>
    </source>
</evidence>
<feature type="domain" description="PurM-like N-terminal" evidence="6">
    <location>
        <begin position="21"/>
        <end position="128"/>
    </location>
</feature>
<keyword evidence="1 8" id="KW-0808">Transferase</keyword>